<dbReference type="KEGG" id="serw:FY030_14300"/>
<dbReference type="AlphaFoldDB" id="A0A5J6V955"/>
<dbReference type="Gene3D" id="1.10.260.40">
    <property type="entry name" value="lambda repressor-like DNA-binding domains"/>
    <property type="match status" value="1"/>
</dbReference>
<proteinExistence type="inferred from homology"/>
<dbReference type="Pfam" id="PF01909">
    <property type="entry name" value="NTP_transf_2"/>
    <property type="match status" value="1"/>
</dbReference>
<comment type="similarity">
    <text evidence="9">Belongs to the MntA antitoxin family.</text>
</comment>
<dbReference type="Proteomes" id="UP000326546">
    <property type="component" value="Chromosome"/>
</dbReference>
<comment type="cofactor">
    <cofactor evidence="1">
        <name>Mg(2+)</name>
        <dbReference type="ChEBI" id="CHEBI:18420"/>
    </cofactor>
</comment>
<dbReference type="RefSeq" id="WP_158062210.1">
    <property type="nucleotide sequence ID" value="NZ_CP044427.1"/>
</dbReference>
<keyword evidence="5" id="KW-0479">Metal-binding</keyword>
<protein>
    <submittedName>
        <fullName evidence="11">XRE family transcriptional regulator</fullName>
    </submittedName>
</protein>
<dbReference type="PROSITE" id="PS50943">
    <property type="entry name" value="HTH_CROC1"/>
    <property type="match status" value="1"/>
</dbReference>
<evidence type="ECO:0000259" key="10">
    <source>
        <dbReference type="PROSITE" id="PS50943"/>
    </source>
</evidence>
<feature type="domain" description="HTH cro/C1-type" evidence="10">
    <location>
        <begin position="8"/>
        <end position="41"/>
    </location>
</feature>
<keyword evidence="7" id="KW-0067">ATP-binding</keyword>
<dbReference type="InterPro" id="IPR002934">
    <property type="entry name" value="Polymerase_NTP_transf_dom"/>
</dbReference>
<name>A0A5J6V955_9MICO</name>
<keyword evidence="12" id="KW-1185">Reference proteome</keyword>
<keyword evidence="3" id="KW-0808">Transferase</keyword>
<keyword evidence="6" id="KW-0547">Nucleotide-binding</keyword>
<dbReference type="InterPro" id="IPR043519">
    <property type="entry name" value="NT_sf"/>
</dbReference>
<evidence type="ECO:0000256" key="7">
    <source>
        <dbReference type="ARBA" id="ARBA00022840"/>
    </source>
</evidence>
<dbReference type="PANTHER" id="PTHR33571:SF12">
    <property type="entry name" value="BSL3053 PROTEIN"/>
    <property type="match status" value="1"/>
</dbReference>
<dbReference type="InterPro" id="IPR001387">
    <property type="entry name" value="Cro/C1-type_HTH"/>
</dbReference>
<dbReference type="EMBL" id="CP044427">
    <property type="protein sequence ID" value="QFG69716.1"/>
    <property type="molecule type" value="Genomic_DNA"/>
</dbReference>
<dbReference type="InterPro" id="IPR052038">
    <property type="entry name" value="Type-VII_TA_antitoxin"/>
</dbReference>
<keyword evidence="2" id="KW-1277">Toxin-antitoxin system</keyword>
<keyword evidence="8" id="KW-0460">Magnesium</keyword>
<evidence type="ECO:0000256" key="8">
    <source>
        <dbReference type="ARBA" id="ARBA00022842"/>
    </source>
</evidence>
<gene>
    <name evidence="11" type="ORF">FY030_14300</name>
</gene>
<evidence type="ECO:0000256" key="5">
    <source>
        <dbReference type="ARBA" id="ARBA00022723"/>
    </source>
</evidence>
<dbReference type="Pfam" id="PF13560">
    <property type="entry name" value="HTH_31"/>
    <property type="match status" value="1"/>
</dbReference>
<dbReference type="CDD" id="cd05403">
    <property type="entry name" value="NT_KNTase_like"/>
    <property type="match status" value="1"/>
</dbReference>
<dbReference type="GO" id="GO:0005524">
    <property type="term" value="F:ATP binding"/>
    <property type="evidence" value="ECO:0007669"/>
    <property type="project" value="UniProtKB-KW"/>
</dbReference>
<evidence type="ECO:0000256" key="3">
    <source>
        <dbReference type="ARBA" id="ARBA00022679"/>
    </source>
</evidence>
<dbReference type="GO" id="GO:0046872">
    <property type="term" value="F:metal ion binding"/>
    <property type="evidence" value="ECO:0007669"/>
    <property type="project" value="UniProtKB-KW"/>
</dbReference>
<dbReference type="PANTHER" id="PTHR33571">
    <property type="entry name" value="SSL8005 PROTEIN"/>
    <property type="match status" value="1"/>
</dbReference>
<accession>A0A5J6V955</accession>
<dbReference type="CDD" id="cd00093">
    <property type="entry name" value="HTH_XRE"/>
    <property type="match status" value="1"/>
</dbReference>
<evidence type="ECO:0000256" key="6">
    <source>
        <dbReference type="ARBA" id="ARBA00022741"/>
    </source>
</evidence>
<evidence type="ECO:0000313" key="11">
    <source>
        <dbReference type="EMBL" id="QFG69716.1"/>
    </source>
</evidence>
<dbReference type="SUPFAM" id="SSF47413">
    <property type="entry name" value="lambda repressor-like DNA-binding domains"/>
    <property type="match status" value="1"/>
</dbReference>
<dbReference type="InterPro" id="IPR010982">
    <property type="entry name" value="Lambda_DNA-bd_dom_sf"/>
</dbReference>
<evidence type="ECO:0000256" key="4">
    <source>
        <dbReference type="ARBA" id="ARBA00022695"/>
    </source>
</evidence>
<dbReference type="SMART" id="SM00530">
    <property type="entry name" value="HTH_XRE"/>
    <property type="match status" value="1"/>
</dbReference>
<dbReference type="Gene3D" id="3.30.460.10">
    <property type="entry name" value="Beta Polymerase, domain 2"/>
    <property type="match status" value="1"/>
</dbReference>
<dbReference type="GO" id="GO:0003677">
    <property type="term" value="F:DNA binding"/>
    <property type="evidence" value="ECO:0007669"/>
    <property type="project" value="InterPro"/>
</dbReference>
<evidence type="ECO:0000256" key="9">
    <source>
        <dbReference type="ARBA" id="ARBA00038276"/>
    </source>
</evidence>
<dbReference type="SUPFAM" id="SSF81301">
    <property type="entry name" value="Nucleotidyltransferase"/>
    <property type="match status" value="1"/>
</dbReference>
<dbReference type="OrthoDB" id="9803128at2"/>
<keyword evidence="4" id="KW-0548">Nucleotidyltransferase</keyword>
<evidence type="ECO:0000256" key="2">
    <source>
        <dbReference type="ARBA" id="ARBA00022649"/>
    </source>
</evidence>
<evidence type="ECO:0000313" key="12">
    <source>
        <dbReference type="Proteomes" id="UP000326546"/>
    </source>
</evidence>
<organism evidence="11 12">
    <name type="scientific">Ornithinimicrobium pratense</name>
    <dbReference type="NCBI Taxonomy" id="2593973"/>
    <lineage>
        <taxon>Bacteria</taxon>
        <taxon>Bacillati</taxon>
        <taxon>Actinomycetota</taxon>
        <taxon>Actinomycetes</taxon>
        <taxon>Micrococcales</taxon>
        <taxon>Ornithinimicrobiaceae</taxon>
        <taxon>Ornithinimicrobium</taxon>
    </lineage>
</organism>
<evidence type="ECO:0000256" key="1">
    <source>
        <dbReference type="ARBA" id="ARBA00001946"/>
    </source>
</evidence>
<dbReference type="GO" id="GO:0016779">
    <property type="term" value="F:nucleotidyltransferase activity"/>
    <property type="evidence" value="ECO:0007669"/>
    <property type="project" value="UniProtKB-KW"/>
</dbReference>
<sequence length="152" mass="16496">MSDFGAELRTFRLQMGLTQAELARRSGMPASNLCAYESGRRPMSRAMLARLLDQARRQRPSVALASAREDVIATITAHGGSEPAVFGSVARARDTTDSDLDLLVTMAPESTLVDLIEMEHALEELLHVKVEVLSRGGLRGPDDPILQDAVPL</sequence>
<reference evidence="11 12" key="1">
    <citation type="submission" date="2019-09" db="EMBL/GenBank/DDBJ databases">
        <title>Serinicoccus pratensis sp. nov., isolated from meadow soil.</title>
        <authorList>
            <person name="Zhang W."/>
        </authorList>
    </citation>
    <scope>NUCLEOTIDE SEQUENCE [LARGE SCALE GENOMIC DNA]</scope>
    <source>
        <strain evidence="11 12">W204</strain>
    </source>
</reference>